<accession>A0A8H5Z0S8</accession>
<name>A0A8H5Z0S8_9HYPO</name>
<keyword evidence="2" id="KW-1185">Reference proteome</keyword>
<dbReference type="Proteomes" id="UP000544331">
    <property type="component" value="Unassembled WGS sequence"/>
</dbReference>
<dbReference type="EMBL" id="JAAOAN010000127">
    <property type="protein sequence ID" value="KAF5720685.1"/>
    <property type="molecule type" value="Genomic_DNA"/>
</dbReference>
<comment type="caution">
    <text evidence="1">The sequence shown here is derived from an EMBL/GenBank/DDBJ whole genome shotgun (WGS) entry which is preliminary data.</text>
</comment>
<reference evidence="1 2" key="1">
    <citation type="submission" date="2020-05" db="EMBL/GenBank/DDBJ databases">
        <title>Identification and distribution of gene clusters putatively required for synthesis of sphingolipid metabolism inhibitors in phylogenetically diverse species of the filamentous fungus Fusarium.</title>
        <authorList>
            <person name="Kim H.-S."/>
            <person name="Busman M."/>
            <person name="Brown D.W."/>
            <person name="Divon H."/>
            <person name="Uhlig S."/>
            <person name="Proctor R.H."/>
        </authorList>
    </citation>
    <scope>NUCLEOTIDE SEQUENCE [LARGE SCALE GENOMIC DNA]</scope>
    <source>
        <strain evidence="1 2">NRRL 66235</strain>
    </source>
</reference>
<dbReference type="AlphaFoldDB" id="A0A8H5Z0S8"/>
<protein>
    <submittedName>
        <fullName evidence="1">Uncharacterized protein</fullName>
    </submittedName>
</protein>
<organism evidence="1 2">
    <name type="scientific">Fusarium mundagurra</name>
    <dbReference type="NCBI Taxonomy" id="1567541"/>
    <lineage>
        <taxon>Eukaryota</taxon>
        <taxon>Fungi</taxon>
        <taxon>Dikarya</taxon>
        <taxon>Ascomycota</taxon>
        <taxon>Pezizomycotina</taxon>
        <taxon>Sordariomycetes</taxon>
        <taxon>Hypocreomycetidae</taxon>
        <taxon>Hypocreales</taxon>
        <taxon>Nectriaceae</taxon>
        <taxon>Fusarium</taxon>
        <taxon>Fusarium fujikuroi species complex</taxon>
    </lineage>
</organism>
<proteinExistence type="predicted"/>
<gene>
    <name evidence="1" type="ORF">FMUND_4067</name>
</gene>
<evidence type="ECO:0000313" key="2">
    <source>
        <dbReference type="Proteomes" id="UP000544331"/>
    </source>
</evidence>
<evidence type="ECO:0000313" key="1">
    <source>
        <dbReference type="EMBL" id="KAF5720685.1"/>
    </source>
</evidence>
<sequence length="136" mass="15433">MTSKLDSRFSQVIGSPVGDKAFSKTFLHLDPICVLEDLPNNEEWCSISNDELTITEESEDSYWPNLEASIAKKIKFKDVSIECVVCRTDVTVFPRDHIVTWPVLIFWLLCRPEDIAPIQGSLKKSDLKTTSQFAHS</sequence>